<accession>A0A8S5LWN6</accession>
<organism evidence="1">
    <name type="scientific">Siphoviridae sp. ctRiO19</name>
    <dbReference type="NCBI Taxonomy" id="2826337"/>
    <lineage>
        <taxon>Viruses</taxon>
        <taxon>Duplodnaviria</taxon>
        <taxon>Heunggongvirae</taxon>
        <taxon>Uroviricota</taxon>
        <taxon>Caudoviricetes</taxon>
    </lineage>
</organism>
<protein>
    <submittedName>
        <fullName evidence="1">Uncharacterized protein</fullName>
    </submittedName>
</protein>
<dbReference type="EMBL" id="BK014760">
    <property type="protein sequence ID" value="DAD74449.1"/>
    <property type="molecule type" value="Genomic_DNA"/>
</dbReference>
<name>A0A8S5LWN6_9CAUD</name>
<evidence type="ECO:0000313" key="1">
    <source>
        <dbReference type="EMBL" id="DAD74449.1"/>
    </source>
</evidence>
<sequence length="175" mass="20030">MADCKYKINIKEIQNRYKFKVFMRSGADIPKTITEDIDNLKNNDNTILTKLNDLSNGVIYDTGSNQYGTWIRYTNGIMIVTRNNIRRSVSADKEWGPLFVGVTNESFNYSQKFIETPTIITKVFIEGDTAIFECQYTKQVVGLNSFRGISFARPNKIYNIPIGISFIAIGIWKND</sequence>
<reference evidence="1" key="1">
    <citation type="journal article" date="2021" name="Proc. Natl. Acad. Sci. U.S.A.">
        <title>A Catalog of Tens of Thousands of Viruses from Human Metagenomes Reveals Hidden Associations with Chronic Diseases.</title>
        <authorList>
            <person name="Tisza M.J."/>
            <person name="Buck C.B."/>
        </authorList>
    </citation>
    <scope>NUCLEOTIDE SEQUENCE</scope>
    <source>
        <strain evidence="1">CtRiO19</strain>
    </source>
</reference>
<proteinExistence type="predicted"/>